<evidence type="ECO:0000313" key="2">
    <source>
        <dbReference type="EMBL" id="MBS8126224.1"/>
    </source>
</evidence>
<accession>A0A8T5CUQ8</accession>
<dbReference type="EMBL" id="JAERQU010000038">
    <property type="protein sequence ID" value="MBS8121215.1"/>
    <property type="molecule type" value="Genomic_DNA"/>
</dbReference>
<evidence type="ECO:0000313" key="3">
    <source>
        <dbReference type="EMBL" id="MBS8130094.1"/>
    </source>
</evidence>
<dbReference type="Proteomes" id="UP000678484">
    <property type="component" value="Unassembled WGS sequence"/>
</dbReference>
<dbReference type="GeneID" id="41060893"/>
<evidence type="ECO:0000313" key="5">
    <source>
        <dbReference type="Proteomes" id="UP000678484"/>
    </source>
</evidence>
<dbReference type="Proteomes" id="UP000676028">
    <property type="component" value="Unassembled WGS sequence"/>
</dbReference>
<protein>
    <submittedName>
        <fullName evidence="3">Uncharacterized protein</fullName>
    </submittedName>
</protein>
<dbReference type="AlphaFoldDB" id="A0A8T5CUQ8"/>
<proteinExistence type="predicted"/>
<dbReference type="EMBL" id="JAERQV010000037">
    <property type="protein sequence ID" value="MBS8126224.1"/>
    <property type="molecule type" value="Genomic_DNA"/>
</dbReference>
<gene>
    <name evidence="1" type="ORF">JK351_18960</name>
    <name evidence="4" type="ORF">JK352_18930</name>
    <name evidence="3" type="ORF">JK353_18935</name>
    <name evidence="2" type="ORF">JK354_18925</name>
</gene>
<dbReference type="EMBL" id="JAERQW010000038">
    <property type="protein sequence ID" value="MBS8130094.1"/>
    <property type="molecule type" value="Genomic_DNA"/>
</dbReference>
<evidence type="ECO:0000313" key="1">
    <source>
        <dbReference type="EMBL" id="MBS8121215.1"/>
    </source>
</evidence>
<sequence>MSDKRDCSIDGVEKMYDKYVEQFPELNLIDIGGPTGLPLKDAVSVKSGTVVLLNESELDSKCMLTSSETNLEIEDLSDEAIFQLPKNLTNIQKVQITSDHYGFWRYTLECAYEHNFSEFPITEEVIKQYETILSTSQSLLVETSAC</sequence>
<name>A0A8T5CUQ8_HALVO</name>
<evidence type="ECO:0000313" key="4">
    <source>
        <dbReference type="EMBL" id="MBS8133959.1"/>
    </source>
</evidence>
<organism evidence="3 5">
    <name type="scientific">Haloferax volcanii</name>
    <name type="common">Halobacterium volcanii</name>
    <dbReference type="NCBI Taxonomy" id="2246"/>
    <lineage>
        <taxon>Archaea</taxon>
        <taxon>Methanobacteriati</taxon>
        <taxon>Methanobacteriota</taxon>
        <taxon>Stenosarchaea group</taxon>
        <taxon>Halobacteria</taxon>
        <taxon>Halobacteriales</taxon>
        <taxon>Haloferacaceae</taxon>
        <taxon>Haloferax</taxon>
    </lineage>
</organism>
<dbReference type="Proteomes" id="UP000679789">
    <property type="component" value="Unassembled WGS sequence"/>
</dbReference>
<dbReference type="EMBL" id="JAERQX010000038">
    <property type="protein sequence ID" value="MBS8133959.1"/>
    <property type="molecule type" value="Genomic_DNA"/>
</dbReference>
<dbReference type="Proteomes" id="UP000679371">
    <property type="component" value="Unassembled WGS sequence"/>
</dbReference>
<reference evidence="3" key="1">
    <citation type="journal article" date="2021" name="Nat. Microbiol.">
        <title>Cell division in the archaeon Haloferax volcanii relies on two FtsZ proteins with distinct functions in division ring assembly and constriction.</title>
        <authorList>
            <person name="Liao Y."/>
            <person name="Ithurbide S."/>
            <person name="Evenhuis C."/>
            <person name="Loewe J."/>
            <person name="Duggin I.G."/>
        </authorList>
    </citation>
    <scope>NUCLEOTIDE SEQUENCE</scope>
    <source>
        <strain evidence="1">H98</strain>
        <strain evidence="4">ID112 - delta_ftsZ1_delta_ftsZ2</strain>
        <strain evidence="2">ID76 - delta_ftsZ1</strain>
        <strain evidence="3">ID77 - delta_ftsZ2</strain>
    </source>
</reference>
<dbReference type="RefSeq" id="WP_144064031.1">
    <property type="nucleotide sequence ID" value="NZ_JAERQU010000038.1"/>
</dbReference>
<comment type="caution">
    <text evidence="3">The sequence shown here is derived from an EMBL/GenBank/DDBJ whole genome shotgun (WGS) entry which is preliminary data.</text>
</comment>